<evidence type="ECO:0000313" key="5">
    <source>
        <dbReference type="Proteomes" id="UP000053732"/>
    </source>
</evidence>
<proteinExistence type="predicted"/>
<dbReference type="EMBL" id="HG793161">
    <property type="protein sequence ID" value="CRL28463.1"/>
    <property type="molecule type" value="Genomic_DNA"/>
</dbReference>
<dbReference type="Proteomes" id="UP000053732">
    <property type="component" value="Unassembled WGS sequence"/>
</dbReference>
<dbReference type="GO" id="GO:0008270">
    <property type="term" value="F:zinc ion binding"/>
    <property type="evidence" value="ECO:0007669"/>
    <property type="project" value="UniProtKB-KW"/>
</dbReference>
<keyword evidence="1" id="KW-0863">Zinc-finger</keyword>
<sequence length="218" mass="24203">MAWSSYNMSLNTSSPSYDLGWDTTGYTRPRVSPTHSFSAPSAAEPSMSPNHHLEHPSAPLHPNFFMPATSSTIDVYNPNQDVMHHSSLETNGAANPFLMDGVSPGSGTTTCATSPCSDTSMEEILRPKGNADRCARTGMPCRRRGVRKQNPSNTEGAFRCNWKDCPYPGMFSRKGVLMRHIETQHVTPRSFGCPRCSRLFSRKDNMTEHLGRVHLERV</sequence>
<feature type="compositionally biased region" description="Low complexity" evidence="2">
    <location>
        <begin position="36"/>
        <end position="49"/>
    </location>
</feature>
<evidence type="ECO:0000313" key="4">
    <source>
        <dbReference type="EMBL" id="CRL28463.1"/>
    </source>
</evidence>
<keyword evidence="1" id="KW-0862">Zinc</keyword>
<gene>
    <name evidence="4" type="ORF">PCAMFM013_S028g000016</name>
</gene>
<dbReference type="PROSITE" id="PS50157">
    <property type="entry name" value="ZINC_FINGER_C2H2_2"/>
    <property type="match status" value="1"/>
</dbReference>
<dbReference type="AlphaFoldDB" id="A0A0G4PQN8"/>
<feature type="region of interest" description="Disordered" evidence="2">
    <location>
        <begin position="31"/>
        <end position="56"/>
    </location>
</feature>
<protein>
    <submittedName>
        <fullName evidence="4">Zinc finger, C2H2-like</fullName>
    </submittedName>
</protein>
<dbReference type="Gene3D" id="3.30.160.60">
    <property type="entry name" value="Classic Zinc Finger"/>
    <property type="match status" value="2"/>
</dbReference>
<name>A0A0G4PQN8_PENC3</name>
<dbReference type="InterPro" id="IPR036236">
    <property type="entry name" value="Znf_C2H2_sf"/>
</dbReference>
<accession>A0A0G4PQN8</accession>
<dbReference type="SMART" id="SM00355">
    <property type="entry name" value="ZnF_C2H2"/>
    <property type="match status" value="2"/>
</dbReference>
<dbReference type="SUPFAM" id="SSF57667">
    <property type="entry name" value="beta-beta-alpha zinc fingers"/>
    <property type="match status" value="1"/>
</dbReference>
<reference evidence="4 5" key="1">
    <citation type="journal article" date="2014" name="Nat. Commun.">
        <title>Multiple recent horizontal transfers of a large genomic region in cheese making fungi.</title>
        <authorList>
            <person name="Cheeseman K."/>
            <person name="Ropars J."/>
            <person name="Renault P."/>
            <person name="Dupont J."/>
            <person name="Gouzy J."/>
            <person name="Branca A."/>
            <person name="Abraham A.L."/>
            <person name="Ceppi M."/>
            <person name="Conseiller E."/>
            <person name="Debuchy R."/>
            <person name="Malagnac F."/>
            <person name="Goarin A."/>
            <person name="Silar P."/>
            <person name="Lacoste S."/>
            <person name="Sallet E."/>
            <person name="Bensimon A."/>
            <person name="Giraud T."/>
            <person name="Brygoo Y."/>
        </authorList>
    </citation>
    <scope>NUCLEOTIDE SEQUENCE [LARGE SCALE GENOMIC DNA]</scope>
    <source>
        <strain evidence="5">FM 013</strain>
    </source>
</reference>
<evidence type="ECO:0000259" key="3">
    <source>
        <dbReference type="PROSITE" id="PS50157"/>
    </source>
</evidence>
<dbReference type="PROSITE" id="PS00028">
    <property type="entry name" value="ZINC_FINGER_C2H2_1"/>
    <property type="match status" value="1"/>
</dbReference>
<feature type="domain" description="C2H2-type" evidence="3">
    <location>
        <begin position="191"/>
        <end position="218"/>
    </location>
</feature>
<dbReference type="InterPro" id="IPR013087">
    <property type="entry name" value="Znf_C2H2_type"/>
</dbReference>
<keyword evidence="1" id="KW-0479">Metal-binding</keyword>
<evidence type="ECO:0000256" key="2">
    <source>
        <dbReference type="SAM" id="MobiDB-lite"/>
    </source>
</evidence>
<organism evidence="4 5">
    <name type="scientific">Penicillium camemberti (strain FM 013)</name>
    <dbReference type="NCBI Taxonomy" id="1429867"/>
    <lineage>
        <taxon>Eukaryota</taxon>
        <taxon>Fungi</taxon>
        <taxon>Dikarya</taxon>
        <taxon>Ascomycota</taxon>
        <taxon>Pezizomycotina</taxon>
        <taxon>Eurotiomycetes</taxon>
        <taxon>Eurotiomycetidae</taxon>
        <taxon>Eurotiales</taxon>
        <taxon>Aspergillaceae</taxon>
        <taxon>Penicillium</taxon>
    </lineage>
</organism>
<dbReference type="STRING" id="1429867.A0A0G4PQN8"/>
<keyword evidence="5" id="KW-1185">Reference proteome</keyword>
<evidence type="ECO:0000256" key="1">
    <source>
        <dbReference type="PROSITE-ProRule" id="PRU00042"/>
    </source>
</evidence>